<dbReference type="OrthoDB" id="5563539at2759"/>
<evidence type="ECO:0000256" key="1">
    <source>
        <dbReference type="SAM" id="MobiDB-lite"/>
    </source>
</evidence>
<dbReference type="GO" id="GO:0005773">
    <property type="term" value="C:vacuole"/>
    <property type="evidence" value="ECO:0007669"/>
    <property type="project" value="GOC"/>
</dbReference>
<reference evidence="4" key="1">
    <citation type="journal article" date="2018" name="Nat. Microbiol.">
        <title>Leveraging single-cell genomics to expand the fungal tree of life.</title>
        <authorList>
            <person name="Ahrendt S.R."/>
            <person name="Quandt C.A."/>
            <person name="Ciobanu D."/>
            <person name="Clum A."/>
            <person name="Salamov A."/>
            <person name="Andreopoulos B."/>
            <person name="Cheng J.F."/>
            <person name="Woyke T."/>
            <person name="Pelin A."/>
            <person name="Henrissat B."/>
            <person name="Reynolds N.K."/>
            <person name="Benny G.L."/>
            <person name="Smith M.E."/>
            <person name="James T.Y."/>
            <person name="Grigoriev I.V."/>
        </authorList>
    </citation>
    <scope>NUCLEOTIDE SEQUENCE [LARGE SCALE GENOMIC DNA]</scope>
    <source>
        <strain evidence="4">RSA 468</strain>
    </source>
</reference>
<dbReference type="Proteomes" id="UP000268162">
    <property type="component" value="Unassembled WGS sequence"/>
</dbReference>
<evidence type="ECO:0000313" key="4">
    <source>
        <dbReference type="Proteomes" id="UP000268162"/>
    </source>
</evidence>
<organism evidence="3 4">
    <name type="scientific">Dimargaris cristalligena</name>
    <dbReference type="NCBI Taxonomy" id="215637"/>
    <lineage>
        <taxon>Eukaryota</taxon>
        <taxon>Fungi</taxon>
        <taxon>Fungi incertae sedis</taxon>
        <taxon>Zoopagomycota</taxon>
        <taxon>Kickxellomycotina</taxon>
        <taxon>Dimargaritomycetes</taxon>
        <taxon>Dimargaritales</taxon>
        <taxon>Dimargaritaceae</taxon>
        <taxon>Dimargaris</taxon>
    </lineage>
</organism>
<proteinExistence type="predicted"/>
<feature type="region of interest" description="Disordered" evidence="1">
    <location>
        <begin position="216"/>
        <end position="250"/>
    </location>
</feature>
<dbReference type="AlphaFoldDB" id="A0A4P9ZK82"/>
<dbReference type="InterPro" id="IPR052292">
    <property type="entry name" value="Glucose_repression_reg"/>
</dbReference>
<dbReference type="EMBL" id="ML003655">
    <property type="protein sequence ID" value="RKP33664.1"/>
    <property type="molecule type" value="Genomic_DNA"/>
</dbReference>
<gene>
    <name evidence="3" type="ORF">BJ085DRAFT_38709</name>
</gene>
<dbReference type="Pfam" id="PF08550">
    <property type="entry name" value="GATA_AreA"/>
    <property type="match status" value="1"/>
</dbReference>
<feature type="domain" description="Nitrogen regulatory protein areA GATA-like" evidence="2">
    <location>
        <begin position="45"/>
        <end position="72"/>
    </location>
</feature>
<feature type="compositionally biased region" description="Acidic residues" evidence="1">
    <location>
        <begin position="226"/>
        <end position="236"/>
    </location>
</feature>
<protein>
    <recommendedName>
        <fullName evidence="2">Nitrogen regulatory protein areA GATA-like domain-containing protein</fullName>
    </recommendedName>
</protein>
<dbReference type="PANTHER" id="PTHR28051">
    <property type="entry name" value="PROTEIN MTL1-RELATED"/>
    <property type="match status" value="1"/>
</dbReference>
<dbReference type="GO" id="GO:0007039">
    <property type="term" value="P:protein catabolic process in the vacuole"/>
    <property type="evidence" value="ECO:0007669"/>
    <property type="project" value="TreeGrafter"/>
</dbReference>
<dbReference type="InterPro" id="IPR013860">
    <property type="entry name" value="AreA_GATA"/>
</dbReference>
<dbReference type="PANTHER" id="PTHR28051:SF1">
    <property type="entry name" value="PROTEIN MTL1-RELATED"/>
    <property type="match status" value="1"/>
</dbReference>
<accession>A0A4P9ZK82</accession>
<dbReference type="GO" id="GO:0042149">
    <property type="term" value="P:cellular response to glucose starvation"/>
    <property type="evidence" value="ECO:0007669"/>
    <property type="project" value="TreeGrafter"/>
</dbReference>
<sequence length="426" mass="47115">MLPDVPPPPTVEHLLLAQDGHSHPSSSYCVDYLAHTWNLDELAESWKAVTRQKCSLLNGYRLENASWRVWAKTRNNLPTVRPESLNWLKDSDVTWLYGPLYTWVPTASSSLSPTALHLPTSPSGLKPALKRRGPADWFRADTGPTSPRPYLNSPSLYRSPASCNASLLDIADTGSFADSTETLVRSPSDTSLASEGGALKPRLRFKSTVEQCMALLPPPEGLDGWSDPENDDEDDTDNYHTSEGKPPVYALRPRGMSGATSELAQSSLVPLLVDPSVPRRKRRRSHCTTIVRLEPTVLKSDPGRVESNRRPWLVGSGYSSRSPFDRREPPIRRASAPTLPVMAHSATLVSWLGEYMPQWWSGRGPWSDITSLAAPFESPEPVKVPVPLLDLIPEDYSFAEHAEDIICNIRDIASWCSSIVAGYNLV</sequence>
<evidence type="ECO:0000259" key="2">
    <source>
        <dbReference type="Pfam" id="PF08550"/>
    </source>
</evidence>
<keyword evidence="4" id="KW-1185">Reference proteome</keyword>
<dbReference type="STRING" id="215637.A0A4P9ZK82"/>
<name>A0A4P9ZK82_9FUNG</name>
<evidence type="ECO:0000313" key="3">
    <source>
        <dbReference type="EMBL" id="RKP33664.1"/>
    </source>
</evidence>